<comment type="caution">
    <text evidence="1">The sequence shown here is derived from an EMBL/GenBank/DDBJ whole genome shotgun (WGS) entry which is preliminary data.</text>
</comment>
<sequence length="145" mass="16765">MSIQSLISILNKINKSRMFDVWENQFKQENGVGYLIAVFNLYDFDFEFVEENIRRGERLLRTSESGRDWNHMMQILSICEGNISVYNVEPKEFKVVIDERDTSGGKVKGKGTRYVLLVTLIDERADTSINAIMLKEYGFGKVMGH</sequence>
<name>A0A2U1P0K9_ARTAN</name>
<dbReference type="EMBL" id="PKPP01001877">
    <property type="protein sequence ID" value="PWA79289.1"/>
    <property type="molecule type" value="Genomic_DNA"/>
</dbReference>
<proteinExistence type="predicted"/>
<dbReference type="STRING" id="35608.A0A2U1P0K9"/>
<keyword evidence="2" id="KW-1185">Reference proteome</keyword>
<dbReference type="Proteomes" id="UP000245207">
    <property type="component" value="Unassembled WGS sequence"/>
</dbReference>
<gene>
    <name evidence="1" type="ORF">CTI12_AA207380</name>
</gene>
<evidence type="ECO:0000313" key="1">
    <source>
        <dbReference type="EMBL" id="PWA79289.1"/>
    </source>
</evidence>
<dbReference type="OrthoDB" id="1705668at2759"/>
<evidence type="ECO:0000313" key="2">
    <source>
        <dbReference type="Proteomes" id="UP000245207"/>
    </source>
</evidence>
<dbReference type="AlphaFoldDB" id="A0A2U1P0K9"/>
<reference evidence="1 2" key="1">
    <citation type="journal article" date="2018" name="Mol. Plant">
        <title>The genome of Artemisia annua provides insight into the evolution of Asteraceae family and artemisinin biosynthesis.</title>
        <authorList>
            <person name="Shen Q."/>
            <person name="Zhang L."/>
            <person name="Liao Z."/>
            <person name="Wang S."/>
            <person name="Yan T."/>
            <person name="Shi P."/>
            <person name="Liu M."/>
            <person name="Fu X."/>
            <person name="Pan Q."/>
            <person name="Wang Y."/>
            <person name="Lv Z."/>
            <person name="Lu X."/>
            <person name="Zhang F."/>
            <person name="Jiang W."/>
            <person name="Ma Y."/>
            <person name="Chen M."/>
            <person name="Hao X."/>
            <person name="Li L."/>
            <person name="Tang Y."/>
            <person name="Lv G."/>
            <person name="Zhou Y."/>
            <person name="Sun X."/>
            <person name="Brodelius P.E."/>
            <person name="Rose J.K.C."/>
            <person name="Tang K."/>
        </authorList>
    </citation>
    <scope>NUCLEOTIDE SEQUENCE [LARGE SCALE GENOMIC DNA]</scope>
    <source>
        <strain evidence="2">cv. Huhao1</strain>
        <tissue evidence="1">Leaf</tissue>
    </source>
</reference>
<accession>A0A2U1P0K9</accession>
<protein>
    <submittedName>
        <fullName evidence="1">Nuclease</fullName>
    </submittedName>
</protein>
<organism evidence="1 2">
    <name type="scientific">Artemisia annua</name>
    <name type="common">Sweet wormwood</name>
    <dbReference type="NCBI Taxonomy" id="35608"/>
    <lineage>
        <taxon>Eukaryota</taxon>
        <taxon>Viridiplantae</taxon>
        <taxon>Streptophyta</taxon>
        <taxon>Embryophyta</taxon>
        <taxon>Tracheophyta</taxon>
        <taxon>Spermatophyta</taxon>
        <taxon>Magnoliopsida</taxon>
        <taxon>eudicotyledons</taxon>
        <taxon>Gunneridae</taxon>
        <taxon>Pentapetalae</taxon>
        <taxon>asterids</taxon>
        <taxon>campanulids</taxon>
        <taxon>Asterales</taxon>
        <taxon>Asteraceae</taxon>
        <taxon>Asteroideae</taxon>
        <taxon>Anthemideae</taxon>
        <taxon>Artemisiinae</taxon>
        <taxon>Artemisia</taxon>
    </lineage>
</organism>